<keyword evidence="2" id="KW-0378">Hydrolase</keyword>
<evidence type="ECO:0000313" key="5">
    <source>
        <dbReference type="EMBL" id="SJZ86635.1"/>
    </source>
</evidence>
<gene>
    <name evidence="5" type="ORF">SAMN02745174_01777</name>
</gene>
<feature type="domain" description="Exonuclease" evidence="4">
    <location>
        <begin position="2"/>
        <end position="184"/>
    </location>
</feature>
<reference evidence="5 6" key="1">
    <citation type="submission" date="2017-02" db="EMBL/GenBank/DDBJ databases">
        <authorList>
            <person name="Peterson S.W."/>
        </authorList>
    </citation>
    <scope>NUCLEOTIDE SEQUENCE [LARGE SCALE GENOMIC DNA]</scope>
    <source>
        <strain evidence="5 6">ATCC 700028</strain>
    </source>
</reference>
<dbReference type="SMART" id="SM00479">
    <property type="entry name" value="EXOIII"/>
    <property type="match status" value="1"/>
</dbReference>
<dbReference type="GO" id="GO:0008408">
    <property type="term" value="F:3'-5' exonuclease activity"/>
    <property type="evidence" value="ECO:0007669"/>
    <property type="project" value="TreeGrafter"/>
</dbReference>
<organism evidence="5 6">
    <name type="scientific">Cetobacterium ceti</name>
    <dbReference type="NCBI Taxonomy" id="180163"/>
    <lineage>
        <taxon>Bacteria</taxon>
        <taxon>Fusobacteriati</taxon>
        <taxon>Fusobacteriota</taxon>
        <taxon>Fusobacteriia</taxon>
        <taxon>Fusobacteriales</taxon>
        <taxon>Fusobacteriaceae</taxon>
        <taxon>Cetobacterium</taxon>
    </lineage>
</organism>
<keyword evidence="1" id="KW-0540">Nuclease</keyword>
<dbReference type="Pfam" id="PF00929">
    <property type="entry name" value="RNase_T"/>
    <property type="match status" value="1"/>
</dbReference>
<proteinExistence type="predicted"/>
<dbReference type="Gene3D" id="3.30.420.10">
    <property type="entry name" value="Ribonuclease H-like superfamily/Ribonuclease H"/>
    <property type="match status" value="1"/>
</dbReference>
<dbReference type="EMBL" id="FUWX01000013">
    <property type="protein sequence ID" value="SJZ86635.1"/>
    <property type="molecule type" value="Genomic_DNA"/>
</dbReference>
<evidence type="ECO:0000313" key="6">
    <source>
        <dbReference type="Proteomes" id="UP000191153"/>
    </source>
</evidence>
<dbReference type="PANTHER" id="PTHR30231">
    <property type="entry name" value="DNA POLYMERASE III SUBUNIT EPSILON"/>
    <property type="match status" value="1"/>
</dbReference>
<dbReference type="InterPro" id="IPR012337">
    <property type="entry name" value="RNaseH-like_sf"/>
</dbReference>
<name>A0A1T4P505_9FUSO</name>
<dbReference type="Proteomes" id="UP000191153">
    <property type="component" value="Unassembled WGS sequence"/>
</dbReference>
<evidence type="ECO:0000259" key="4">
    <source>
        <dbReference type="SMART" id="SM00479"/>
    </source>
</evidence>
<evidence type="ECO:0000256" key="2">
    <source>
        <dbReference type="ARBA" id="ARBA00022801"/>
    </source>
</evidence>
<dbReference type="AlphaFoldDB" id="A0A1T4P505"/>
<dbReference type="SUPFAM" id="SSF53098">
    <property type="entry name" value="Ribonuclease H-like"/>
    <property type="match status" value="1"/>
</dbReference>
<dbReference type="RefSeq" id="WP_078694240.1">
    <property type="nucleotide sequence ID" value="NZ_FUWX01000013.1"/>
</dbReference>
<protein>
    <submittedName>
        <fullName evidence="5">DNA polymerase-3 subunit epsilon</fullName>
    </submittedName>
</protein>
<sequence length="184" mass="21562">MKILWIDTETTGLSANAAPIQISGIITIDDEVKEEFNIFLKPFEGATIEDEALAVHGLTMEEINKFQESNEGYNQLIEIFNKYINKYDREDKFIVAGYNVDFDLKQLRKLAEVHKDRYINSYLSYSKIDPLQLIVPLQVLNKLPKLENNKLETWCKYFNIQLKAHDSLEDIRATRTLFYKMMEK</sequence>
<evidence type="ECO:0000256" key="1">
    <source>
        <dbReference type="ARBA" id="ARBA00022722"/>
    </source>
</evidence>
<dbReference type="GO" id="GO:0003676">
    <property type="term" value="F:nucleic acid binding"/>
    <property type="evidence" value="ECO:0007669"/>
    <property type="project" value="InterPro"/>
</dbReference>
<dbReference type="CDD" id="cd06127">
    <property type="entry name" value="DEDDh"/>
    <property type="match status" value="1"/>
</dbReference>
<evidence type="ECO:0000256" key="3">
    <source>
        <dbReference type="ARBA" id="ARBA00022839"/>
    </source>
</evidence>
<keyword evidence="6" id="KW-1185">Reference proteome</keyword>
<dbReference type="InterPro" id="IPR036397">
    <property type="entry name" value="RNaseH_sf"/>
</dbReference>
<dbReference type="STRING" id="180163.SAMN02745174_01777"/>
<dbReference type="OrthoDB" id="9776650at2"/>
<accession>A0A1T4P505</accession>
<dbReference type="PANTHER" id="PTHR30231:SF4">
    <property type="entry name" value="PROTEIN NEN2"/>
    <property type="match status" value="1"/>
</dbReference>
<dbReference type="InterPro" id="IPR013520">
    <property type="entry name" value="Ribonucl_H"/>
</dbReference>
<keyword evidence="3" id="KW-0269">Exonuclease</keyword>